<dbReference type="EMBL" id="JAPDGR010001646">
    <property type="protein sequence ID" value="KAJ2980736.1"/>
    <property type="molecule type" value="Genomic_DNA"/>
</dbReference>
<protein>
    <submittedName>
        <fullName evidence="1">Uncharacterized protein</fullName>
    </submittedName>
</protein>
<keyword evidence="2" id="KW-1185">Reference proteome</keyword>
<evidence type="ECO:0000313" key="2">
    <source>
        <dbReference type="Proteomes" id="UP001143856"/>
    </source>
</evidence>
<gene>
    <name evidence="1" type="ORF">NUW58_g6870</name>
</gene>
<evidence type="ECO:0000313" key="1">
    <source>
        <dbReference type="EMBL" id="KAJ2980736.1"/>
    </source>
</evidence>
<accession>A0ACC1NQ67</accession>
<dbReference type="Proteomes" id="UP001143856">
    <property type="component" value="Unassembled WGS sequence"/>
</dbReference>
<reference evidence="1" key="1">
    <citation type="submission" date="2022-10" db="EMBL/GenBank/DDBJ databases">
        <title>Genome Sequence of Xylaria curta.</title>
        <authorList>
            <person name="Buettner E."/>
        </authorList>
    </citation>
    <scope>NUCLEOTIDE SEQUENCE</scope>
    <source>
        <strain evidence="1">Babe10</strain>
    </source>
</reference>
<name>A0ACC1NQ67_9PEZI</name>
<proteinExistence type="predicted"/>
<comment type="caution">
    <text evidence="1">The sequence shown here is derived from an EMBL/GenBank/DDBJ whole genome shotgun (WGS) entry which is preliminary data.</text>
</comment>
<organism evidence="1 2">
    <name type="scientific">Xylaria curta</name>
    <dbReference type="NCBI Taxonomy" id="42375"/>
    <lineage>
        <taxon>Eukaryota</taxon>
        <taxon>Fungi</taxon>
        <taxon>Dikarya</taxon>
        <taxon>Ascomycota</taxon>
        <taxon>Pezizomycotina</taxon>
        <taxon>Sordariomycetes</taxon>
        <taxon>Xylariomycetidae</taxon>
        <taxon>Xylariales</taxon>
        <taxon>Xylariaceae</taxon>
        <taxon>Xylaria</taxon>
    </lineage>
</organism>
<sequence>MAPYTVPFIINGEERIAADTFEVRSPATGEVVHLCGAATVSDANAAVEAAAAAAPAWQAVGTSARRDILLKAAEVMDKRQTELEDLPLT</sequence>